<keyword evidence="4 9" id="KW-0547">Nucleotide-binding</keyword>
<evidence type="ECO:0000256" key="2">
    <source>
        <dbReference type="ARBA" id="ARBA00005752"/>
    </source>
</evidence>
<feature type="binding site" evidence="9">
    <location>
        <position position="100"/>
    </location>
    <ligand>
        <name>L-glutamine</name>
        <dbReference type="ChEBI" id="CHEBI:58359"/>
    </ligand>
</feature>
<keyword evidence="8" id="KW-0061">Asparagine biosynthesis</keyword>
<dbReference type="InterPro" id="IPR014729">
    <property type="entry name" value="Rossmann-like_a/b/a_fold"/>
</dbReference>
<keyword evidence="12" id="KW-1185">Reference proteome</keyword>
<dbReference type="EC" id="6.3.5.4" evidence="3"/>
<dbReference type="GO" id="GO:0006529">
    <property type="term" value="P:asparagine biosynthetic process"/>
    <property type="evidence" value="ECO:0007669"/>
    <property type="project" value="UniProtKB-KW"/>
</dbReference>
<evidence type="ECO:0000259" key="10">
    <source>
        <dbReference type="PROSITE" id="PS51278"/>
    </source>
</evidence>
<comment type="catalytic activity">
    <reaction evidence="7">
        <text>L-aspartate + L-glutamine + ATP + H2O = L-asparagine + L-glutamate + AMP + diphosphate + H(+)</text>
        <dbReference type="Rhea" id="RHEA:12228"/>
        <dbReference type="ChEBI" id="CHEBI:15377"/>
        <dbReference type="ChEBI" id="CHEBI:15378"/>
        <dbReference type="ChEBI" id="CHEBI:29985"/>
        <dbReference type="ChEBI" id="CHEBI:29991"/>
        <dbReference type="ChEBI" id="CHEBI:30616"/>
        <dbReference type="ChEBI" id="CHEBI:33019"/>
        <dbReference type="ChEBI" id="CHEBI:58048"/>
        <dbReference type="ChEBI" id="CHEBI:58359"/>
        <dbReference type="ChEBI" id="CHEBI:456215"/>
        <dbReference type="EC" id="6.3.5.4"/>
    </reaction>
</comment>
<dbReference type="Gene3D" id="3.40.50.620">
    <property type="entry name" value="HUPs"/>
    <property type="match status" value="2"/>
</dbReference>
<dbReference type="InterPro" id="IPR001962">
    <property type="entry name" value="Asn_synthase"/>
</dbReference>
<feature type="binding site" evidence="9">
    <location>
        <position position="291"/>
    </location>
    <ligand>
        <name>ATP</name>
        <dbReference type="ChEBI" id="CHEBI:30616"/>
    </ligand>
</feature>
<dbReference type="CDD" id="cd01991">
    <property type="entry name" value="Asn_synthase_B_C"/>
    <property type="match status" value="1"/>
</dbReference>
<comment type="caution">
    <text evidence="11">The sequence shown here is derived from an EMBL/GenBank/DDBJ whole genome shotgun (WGS) entry which is preliminary data.</text>
</comment>
<evidence type="ECO:0000256" key="3">
    <source>
        <dbReference type="ARBA" id="ARBA00012737"/>
    </source>
</evidence>
<keyword evidence="11" id="KW-0436">Ligase</keyword>
<dbReference type="InterPro" id="IPR033738">
    <property type="entry name" value="AsnB_N"/>
</dbReference>
<protein>
    <recommendedName>
        <fullName evidence="3">asparagine synthase (glutamine-hydrolyzing)</fullName>
        <ecNumber evidence="3">6.3.5.4</ecNumber>
    </recommendedName>
</protein>
<feature type="active site" description="For GATase activity" evidence="8">
    <location>
        <position position="2"/>
    </location>
</feature>
<sequence>MCGIAGAITTKPLDGARLLRVLDRMRSRGPDGCGHAVLPLGQRALSLMHTRLSIVDLDARSDQPFRKHGMTLIYNGEVYNYPELRDELKSLGAVFETTGDTEVILEAYRQWGTDAVKRFEGMWAFALHDPARDILLLSRDRFGEKPLYVWSRPDGFYFASEVKALAVMVGEKPGVNTGQIRRYLVNGYKSLYAAGETFYQGVVEFPAGSVAVIRDDGGVVPHSYWSVGYAPVEMTLEDAAAQTRDHVVNAIEYRLRADVPVAVRLSGGIDSNIIAGVAQNVLGRKVTAFSVLDDDPRYDETASIVRAVDYFGCDHHAIRIPKTGFLDRMERLIDYFDGPLMTISYYLHALVSEAIHEAGFKVSLGGTGADELFSGYYDHYLFWLASQKDRPDFENLVEEWRGTYGRFVRNPFLQNPRAFIERPAARDHIFLGAERFAGFLKEPFAEPHSEGHYSEDPLRGRMLNELFVETVPVMLHEDDLAAMAFSVENRAAFLDSRLAEFLSTVPTRHLVHGGLPKYLLRQAGQGIAAPDIMENPRKQGINAPVTNMIDVTDPTVRAAILDNSPFYDIVDRAKVETFLGQGTTLNSESKFLFSLISAKLFMDGAAAADL</sequence>
<keyword evidence="8" id="KW-0028">Amino-acid biosynthesis</keyword>
<dbReference type="PROSITE" id="PS51278">
    <property type="entry name" value="GATASE_TYPE_2"/>
    <property type="match status" value="1"/>
</dbReference>
<dbReference type="InterPro" id="IPR006426">
    <property type="entry name" value="Asn_synth_AEB"/>
</dbReference>
<dbReference type="SUPFAM" id="SSF56235">
    <property type="entry name" value="N-terminal nucleophile aminohydrolases (Ntn hydrolases)"/>
    <property type="match status" value="1"/>
</dbReference>
<keyword evidence="5 9" id="KW-0067">ATP-binding</keyword>
<evidence type="ECO:0000256" key="7">
    <source>
        <dbReference type="ARBA" id="ARBA00048741"/>
    </source>
</evidence>
<feature type="domain" description="Glutamine amidotransferase type-2" evidence="10">
    <location>
        <begin position="2"/>
        <end position="216"/>
    </location>
</feature>
<dbReference type="Gene3D" id="3.60.20.10">
    <property type="entry name" value="Glutamine Phosphoribosylpyrophosphate, subunit 1, domain 1"/>
    <property type="match status" value="1"/>
</dbReference>
<dbReference type="InterPro" id="IPR017932">
    <property type="entry name" value="GATase_2_dom"/>
</dbReference>
<evidence type="ECO:0000256" key="6">
    <source>
        <dbReference type="ARBA" id="ARBA00022962"/>
    </source>
</evidence>
<dbReference type="Pfam" id="PF13537">
    <property type="entry name" value="GATase_7"/>
    <property type="match status" value="1"/>
</dbReference>
<accession>A0A3S2ZB70</accession>
<name>A0A3S2ZB70_9PROT</name>
<dbReference type="InterPro" id="IPR051786">
    <property type="entry name" value="ASN_synthetase/amidase"/>
</dbReference>
<dbReference type="AlphaFoldDB" id="A0A3S2ZB70"/>
<dbReference type="GO" id="GO:0004066">
    <property type="term" value="F:asparagine synthase (glutamine-hydrolyzing) activity"/>
    <property type="evidence" value="ECO:0007669"/>
    <property type="project" value="UniProtKB-EC"/>
</dbReference>
<dbReference type="PANTHER" id="PTHR43284:SF1">
    <property type="entry name" value="ASPARAGINE SYNTHETASE"/>
    <property type="match status" value="1"/>
</dbReference>
<dbReference type="PIRSF" id="PIRSF001589">
    <property type="entry name" value="Asn_synthetase_glu-h"/>
    <property type="match status" value="1"/>
</dbReference>
<gene>
    <name evidence="11" type="primary">asnB</name>
    <name evidence="11" type="ORF">EOI86_04485</name>
</gene>
<dbReference type="SUPFAM" id="SSF52402">
    <property type="entry name" value="Adenine nucleotide alpha hydrolases-like"/>
    <property type="match status" value="1"/>
</dbReference>
<organism evidence="11 12">
    <name type="scientific">Hwanghaeella grinnelliae</name>
    <dbReference type="NCBI Taxonomy" id="2500179"/>
    <lineage>
        <taxon>Bacteria</taxon>
        <taxon>Pseudomonadati</taxon>
        <taxon>Pseudomonadota</taxon>
        <taxon>Alphaproteobacteria</taxon>
        <taxon>Rhodospirillales</taxon>
        <taxon>Rhodospirillaceae</taxon>
        <taxon>Hwanghaeella</taxon>
    </lineage>
</organism>
<proteinExistence type="inferred from homology"/>
<keyword evidence="6 8" id="KW-0315">Glutamine amidotransferase</keyword>
<dbReference type="Pfam" id="PF00733">
    <property type="entry name" value="Asn_synthase"/>
    <property type="match status" value="1"/>
</dbReference>
<reference evidence="12" key="1">
    <citation type="submission" date="2019-01" db="EMBL/GenBank/DDBJ databases">
        <title>Gri0909 isolated from a small marine red alga.</title>
        <authorList>
            <person name="Kim J."/>
            <person name="Jeong S.E."/>
            <person name="Jeon C.O."/>
        </authorList>
    </citation>
    <scope>NUCLEOTIDE SEQUENCE [LARGE SCALE GENOMIC DNA]</scope>
    <source>
        <strain evidence="12">Gri0909</strain>
    </source>
</reference>
<dbReference type="InterPro" id="IPR029055">
    <property type="entry name" value="Ntn_hydrolases_N"/>
</dbReference>
<dbReference type="EMBL" id="SADE01000001">
    <property type="protein sequence ID" value="RVU38546.1"/>
    <property type="molecule type" value="Genomic_DNA"/>
</dbReference>
<dbReference type="GO" id="GO:0005524">
    <property type="term" value="F:ATP binding"/>
    <property type="evidence" value="ECO:0007669"/>
    <property type="project" value="UniProtKB-KW"/>
</dbReference>
<evidence type="ECO:0000256" key="9">
    <source>
        <dbReference type="PIRSR" id="PIRSR001589-2"/>
    </source>
</evidence>
<comment type="pathway">
    <text evidence="1">Amino-acid biosynthesis; L-asparagine biosynthesis; L-asparagine from L-aspartate (L-Gln route): step 1/1.</text>
</comment>
<evidence type="ECO:0000313" key="11">
    <source>
        <dbReference type="EMBL" id="RVU38546.1"/>
    </source>
</evidence>
<evidence type="ECO:0000313" key="12">
    <source>
        <dbReference type="Proteomes" id="UP000287447"/>
    </source>
</evidence>
<evidence type="ECO:0000256" key="1">
    <source>
        <dbReference type="ARBA" id="ARBA00005187"/>
    </source>
</evidence>
<evidence type="ECO:0000256" key="4">
    <source>
        <dbReference type="ARBA" id="ARBA00022741"/>
    </source>
</evidence>
<dbReference type="CDD" id="cd00712">
    <property type="entry name" value="AsnB"/>
    <property type="match status" value="1"/>
</dbReference>
<dbReference type="OrthoDB" id="9763290at2"/>
<dbReference type="RefSeq" id="WP_127763918.1">
    <property type="nucleotide sequence ID" value="NZ_SADE01000001.1"/>
</dbReference>
<evidence type="ECO:0000256" key="8">
    <source>
        <dbReference type="PIRSR" id="PIRSR001589-1"/>
    </source>
</evidence>
<dbReference type="NCBIfam" id="TIGR01536">
    <property type="entry name" value="asn_synth_AEB"/>
    <property type="match status" value="1"/>
</dbReference>
<dbReference type="PANTHER" id="PTHR43284">
    <property type="entry name" value="ASPARAGINE SYNTHETASE (GLUTAMINE-HYDROLYZING)"/>
    <property type="match status" value="1"/>
</dbReference>
<comment type="similarity">
    <text evidence="2">Belongs to the asparagine synthetase family.</text>
</comment>
<evidence type="ECO:0000256" key="5">
    <source>
        <dbReference type="ARBA" id="ARBA00022840"/>
    </source>
</evidence>
<dbReference type="Proteomes" id="UP000287447">
    <property type="component" value="Unassembled WGS sequence"/>
</dbReference>